<dbReference type="RefSeq" id="WP_118333855.1">
    <property type="nucleotide sequence ID" value="NZ_AP025567.1"/>
</dbReference>
<proteinExistence type="inferred from homology"/>
<gene>
    <name evidence="4" type="ORF">DW099_04495</name>
</gene>
<dbReference type="SMART" id="SM00858">
    <property type="entry name" value="SAF"/>
    <property type="match status" value="1"/>
</dbReference>
<comment type="similarity">
    <text evidence="1">Belongs to the UxaA family.</text>
</comment>
<evidence type="ECO:0000313" key="5">
    <source>
        <dbReference type="Proteomes" id="UP000284841"/>
    </source>
</evidence>
<dbReference type="InterPro" id="IPR048332">
    <property type="entry name" value="GD_AH_C"/>
</dbReference>
<sequence length="498" mass="53763">MKAMKLYPADTAALATEDLKKGDTVVVDGEEIALLDDIPSAHKIALKDFDSGEPIKKYDNTIGYASKPIKKGEWIHSHNERTGLGKSKNYTYHFHDEAIFPGKSDHTFMGYDRADGSAGIRNYMALISTVFCANGPLQKLAKMADQKYPVNESFDGIFPLTQEFGCSQAGKDLETTCRILAGMIKNANFGGVLIVSLGCEMAIPSVLKKYLGDYDESRIKVLSLQNCDDEFEAGMALIDEIMTAVKGDRRTPIAMNRLHIAMNCGGSDGYSGITANTLLGTLCDTLVKEGACMNMTEVPEMMGAEHILMNRAADESIFQDIVSMIHAYEDYCDFYGEKPAENPTQGNKAGGLTTLEEKSLGCIQKGGHCAVMEVLKYGERASKNGFILISGPGNDLAGVTGQIAAGAVLTIFTTGRGTPCGFAGPTFRLSSNTALAKKKAGWIDYDAGRLLGADSAEVSQLNKELCDAVMATVNGDYRTRNEVNGYYQMGIMKDGVTL</sequence>
<dbReference type="Pfam" id="PF20629">
    <property type="entry name" value="GD_AH_C"/>
    <property type="match status" value="1"/>
</dbReference>
<dbReference type="CDD" id="cd11613">
    <property type="entry name" value="SAF_AH_GD"/>
    <property type="match status" value="1"/>
</dbReference>
<dbReference type="InterPro" id="IPR013974">
    <property type="entry name" value="SAF"/>
</dbReference>
<dbReference type="STRING" id="1776384.GCA_900086585_03187"/>
<accession>A0A415E7W7</accession>
<dbReference type="EMBL" id="QRMS01000001">
    <property type="protein sequence ID" value="RHJ89829.1"/>
    <property type="molecule type" value="Genomic_DNA"/>
</dbReference>
<organism evidence="4 5">
    <name type="scientific">Emergencia timonensis</name>
    <dbReference type="NCBI Taxonomy" id="1776384"/>
    <lineage>
        <taxon>Bacteria</taxon>
        <taxon>Bacillati</taxon>
        <taxon>Bacillota</taxon>
        <taxon>Clostridia</taxon>
        <taxon>Peptostreptococcales</taxon>
        <taxon>Anaerovoracaceae</taxon>
        <taxon>Emergencia</taxon>
    </lineage>
</organism>
<dbReference type="Pfam" id="PF04295">
    <property type="entry name" value="GD_AH_second"/>
    <property type="match status" value="1"/>
</dbReference>
<feature type="domain" description="SAF" evidence="3">
    <location>
        <begin position="10"/>
        <end position="81"/>
    </location>
</feature>
<protein>
    <submittedName>
        <fullName evidence="4">Altronate dehydratase</fullName>
    </submittedName>
</protein>
<name>A0A415E7W7_9FIRM</name>
<evidence type="ECO:0000256" key="2">
    <source>
        <dbReference type="ARBA" id="ARBA00023239"/>
    </source>
</evidence>
<evidence type="ECO:0000256" key="1">
    <source>
        <dbReference type="ARBA" id="ARBA00010986"/>
    </source>
</evidence>
<dbReference type="Gene3D" id="2.30.130.110">
    <property type="match status" value="1"/>
</dbReference>
<dbReference type="Pfam" id="PF08666">
    <property type="entry name" value="SAF"/>
    <property type="match status" value="1"/>
</dbReference>
<dbReference type="InterPro" id="IPR052172">
    <property type="entry name" value="UxaA_altronate/galactarate_dh"/>
</dbReference>
<comment type="caution">
    <text evidence="4">The sequence shown here is derived from an EMBL/GenBank/DDBJ whole genome shotgun (WGS) entry which is preliminary data.</text>
</comment>
<evidence type="ECO:0000313" key="4">
    <source>
        <dbReference type="EMBL" id="RHJ89829.1"/>
    </source>
</evidence>
<evidence type="ECO:0000259" key="3">
    <source>
        <dbReference type="SMART" id="SM00858"/>
    </source>
</evidence>
<dbReference type="GO" id="GO:0016829">
    <property type="term" value="F:lyase activity"/>
    <property type="evidence" value="ECO:0007669"/>
    <property type="project" value="UniProtKB-KW"/>
</dbReference>
<dbReference type="PANTHER" id="PTHR30536:SF5">
    <property type="entry name" value="ALTRONATE DEHYDRATASE"/>
    <property type="match status" value="1"/>
</dbReference>
<dbReference type="Proteomes" id="UP000284841">
    <property type="component" value="Unassembled WGS sequence"/>
</dbReference>
<dbReference type="AlphaFoldDB" id="A0A415E7W7"/>
<dbReference type="OrthoDB" id="9804574at2"/>
<keyword evidence="2" id="KW-0456">Lyase</keyword>
<reference evidence="4 5" key="1">
    <citation type="submission" date="2018-08" db="EMBL/GenBank/DDBJ databases">
        <title>A genome reference for cultivated species of the human gut microbiota.</title>
        <authorList>
            <person name="Zou Y."/>
            <person name="Xue W."/>
            <person name="Luo G."/>
        </authorList>
    </citation>
    <scope>NUCLEOTIDE SEQUENCE [LARGE SCALE GENOMIC DNA]</scope>
    <source>
        <strain evidence="4 5">AM07-24</strain>
    </source>
</reference>
<dbReference type="InterPro" id="IPR044144">
    <property type="entry name" value="SAF_UxaA/GarD"/>
</dbReference>
<keyword evidence="5" id="KW-1185">Reference proteome</keyword>
<dbReference type="PANTHER" id="PTHR30536">
    <property type="entry name" value="ALTRONATE/GALACTARATE DEHYDRATASE"/>
    <property type="match status" value="1"/>
</dbReference>
<dbReference type="GO" id="GO:0019698">
    <property type="term" value="P:D-galacturonate catabolic process"/>
    <property type="evidence" value="ECO:0007669"/>
    <property type="project" value="TreeGrafter"/>
</dbReference>
<dbReference type="InterPro" id="IPR007392">
    <property type="entry name" value="GD_AH_second"/>
</dbReference>